<sequence length="101" mass="11175">MGYSRQAETASPTSSKEDVISVIPNNHVTDTAIRLSLENRLFGMHYFSTQETPPTYVFVVERTRKAINCYARAATREHDAILLKSSVASIVIRSGCVLSVV</sequence>
<reference evidence="1" key="1">
    <citation type="submission" date="2023-10" db="EMBL/GenBank/DDBJ databases">
        <title>Genome assembly of Pristionchus species.</title>
        <authorList>
            <person name="Yoshida K."/>
            <person name="Sommer R.J."/>
        </authorList>
    </citation>
    <scope>NUCLEOTIDE SEQUENCE</scope>
    <source>
        <strain evidence="1">RS0144</strain>
    </source>
</reference>
<organism evidence="1 2">
    <name type="scientific">Pristionchus entomophagus</name>
    <dbReference type="NCBI Taxonomy" id="358040"/>
    <lineage>
        <taxon>Eukaryota</taxon>
        <taxon>Metazoa</taxon>
        <taxon>Ecdysozoa</taxon>
        <taxon>Nematoda</taxon>
        <taxon>Chromadorea</taxon>
        <taxon>Rhabditida</taxon>
        <taxon>Rhabditina</taxon>
        <taxon>Diplogasteromorpha</taxon>
        <taxon>Diplogasteroidea</taxon>
        <taxon>Neodiplogasteridae</taxon>
        <taxon>Pristionchus</taxon>
    </lineage>
</organism>
<dbReference type="Proteomes" id="UP001432027">
    <property type="component" value="Unassembled WGS sequence"/>
</dbReference>
<dbReference type="EMBL" id="BTSX01000003">
    <property type="protein sequence ID" value="GMS87628.1"/>
    <property type="molecule type" value="Genomic_DNA"/>
</dbReference>
<dbReference type="AlphaFoldDB" id="A0AAV5T461"/>
<protein>
    <submittedName>
        <fullName evidence="1">Uncharacterized protein</fullName>
    </submittedName>
</protein>
<accession>A0AAV5T461</accession>
<evidence type="ECO:0000313" key="2">
    <source>
        <dbReference type="Proteomes" id="UP001432027"/>
    </source>
</evidence>
<comment type="caution">
    <text evidence="1">The sequence shown here is derived from an EMBL/GenBank/DDBJ whole genome shotgun (WGS) entry which is preliminary data.</text>
</comment>
<proteinExistence type="predicted"/>
<gene>
    <name evidence="1" type="ORF">PENTCL1PPCAC_9803</name>
</gene>
<keyword evidence="2" id="KW-1185">Reference proteome</keyword>
<name>A0AAV5T461_9BILA</name>
<evidence type="ECO:0000313" key="1">
    <source>
        <dbReference type="EMBL" id="GMS87628.1"/>
    </source>
</evidence>